<evidence type="ECO:0000256" key="11">
    <source>
        <dbReference type="SAM" id="SignalP"/>
    </source>
</evidence>
<feature type="chain" id="PRO_5040361490" evidence="11">
    <location>
        <begin position="23"/>
        <end position="424"/>
    </location>
</feature>
<dbReference type="InterPro" id="IPR009729">
    <property type="entry name" value="Gal-3-0_sulfotransfrase"/>
</dbReference>
<dbReference type="OrthoDB" id="42904at2759"/>
<evidence type="ECO:0000256" key="1">
    <source>
        <dbReference type="ARBA" id="ARBA00004323"/>
    </source>
</evidence>
<dbReference type="GO" id="GO:0009247">
    <property type="term" value="P:glycolipid biosynthetic process"/>
    <property type="evidence" value="ECO:0007669"/>
    <property type="project" value="InterPro"/>
</dbReference>
<evidence type="ECO:0000256" key="5">
    <source>
        <dbReference type="ARBA" id="ARBA00022968"/>
    </source>
</evidence>
<evidence type="ECO:0000256" key="8">
    <source>
        <dbReference type="ARBA" id="ARBA00023136"/>
    </source>
</evidence>
<keyword evidence="5" id="KW-0735">Signal-anchor</keyword>
<dbReference type="PANTHER" id="PTHR14647">
    <property type="entry name" value="GALACTOSE-3-O-SULFOTRANSFERASE"/>
    <property type="match status" value="1"/>
</dbReference>
<evidence type="ECO:0000256" key="4">
    <source>
        <dbReference type="ARBA" id="ARBA00022692"/>
    </source>
</evidence>
<evidence type="ECO:0000256" key="10">
    <source>
        <dbReference type="SAM" id="MobiDB-lite"/>
    </source>
</evidence>
<dbReference type="GO" id="GO:0000139">
    <property type="term" value="C:Golgi membrane"/>
    <property type="evidence" value="ECO:0007669"/>
    <property type="project" value="UniProtKB-SubCell"/>
</dbReference>
<protein>
    <submittedName>
        <fullName evidence="12">Uncharacterized protein</fullName>
    </submittedName>
</protein>
<feature type="region of interest" description="Disordered" evidence="10">
    <location>
        <begin position="215"/>
        <end position="234"/>
    </location>
</feature>
<dbReference type="PANTHER" id="PTHR14647:SF87">
    <property type="entry name" value="PUTATIVE-RELATED"/>
    <property type="match status" value="1"/>
</dbReference>
<dbReference type="GO" id="GO:0001733">
    <property type="term" value="F:galactosylceramide sulfotransferase activity"/>
    <property type="evidence" value="ECO:0007669"/>
    <property type="project" value="InterPro"/>
</dbReference>
<evidence type="ECO:0000313" key="12">
    <source>
        <dbReference type="EMBL" id="CAB9503582.1"/>
    </source>
</evidence>
<evidence type="ECO:0000313" key="13">
    <source>
        <dbReference type="Proteomes" id="UP001153069"/>
    </source>
</evidence>
<dbReference type="Gene3D" id="3.40.50.300">
    <property type="entry name" value="P-loop containing nucleotide triphosphate hydrolases"/>
    <property type="match status" value="1"/>
</dbReference>
<comment type="caution">
    <text evidence="12">The sequence shown here is derived from an EMBL/GenBank/DDBJ whole genome shotgun (WGS) entry which is preliminary data.</text>
</comment>
<keyword evidence="8" id="KW-0472">Membrane</keyword>
<keyword evidence="4" id="KW-0812">Transmembrane</keyword>
<comment type="similarity">
    <text evidence="2">Belongs to the galactose-3-O-sulfotransferase family.</text>
</comment>
<evidence type="ECO:0000256" key="3">
    <source>
        <dbReference type="ARBA" id="ARBA00022679"/>
    </source>
</evidence>
<feature type="compositionally biased region" description="Low complexity" evidence="10">
    <location>
        <begin position="216"/>
        <end position="232"/>
    </location>
</feature>
<comment type="subcellular location">
    <subcellularLocation>
        <location evidence="1">Golgi apparatus membrane</location>
        <topology evidence="1">Single-pass type II membrane protein</topology>
    </subcellularLocation>
</comment>
<dbReference type="InterPro" id="IPR005331">
    <property type="entry name" value="Sulfotransferase"/>
</dbReference>
<organism evidence="12 13">
    <name type="scientific">Seminavis robusta</name>
    <dbReference type="NCBI Taxonomy" id="568900"/>
    <lineage>
        <taxon>Eukaryota</taxon>
        <taxon>Sar</taxon>
        <taxon>Stramenopiles</taxon>
        <taxon>Ochrophyta</taxon>
        <taxon>Bacillariophyta</taxon>
        <taxon>Bacillariophyceae</taxon>
        <taxon>Bacillariophycidae</taxon>
        <taxon>Naviculales</taxon>
        <taxon>Naviculaceae</taxon>
        <taxon>Seminavis</taxon>
    </lineage>
</organism>
<name>A0A9N8DI47_9STRA</name>
<evidence type="ECO:0000256" key="9">
    <source>
        <dbReference type="ARBA" id="ARBA00023180"/>
    </source>
</evidence>
<dbReference type="InterPro" id="IPR027417">
    <property type="entry name" value="P-loop_NTPase"/>
</dbReference>
<keyword evidence="3" id="KW-0808">Transferase</keyword>
<feature type="signal peptide" evidence="11">
    <location>
        <begin position="1"/>
        <end position="22"/>
    </location>
</feature>
<reference evidence="12" key="1">
    <citation type="submission" date="2020-06" db="EMBL/GenBank/DDBJ databases">
        <authorList>
            <consortium name="Plant Systems Biology data submission"/>
        </authorList>
    </citation>
    <scope>NUCLEOTIDE SEQUENCE</scope>
    <source>
        <strain evidence="12">D6</strain>
    </source>
</reference>
<dbReference type="AlphaFoldDB" id="A0A9N8DI47"/>
<accession>A0A9N8DI47</accession>
<sequence length="424" mass="48180">MKIHKAMASLLLLAAYAFYSLGGGQVSKDAEEQQKGRVRQAASRAGKQQIIQSRAFERKPLDQFPCVLQSPHAQWWMPPKQGADKPKEGFFFLKTEKTASSTSAGVHLRIAHNMAARKVGKSSPPIATPMCLVQFSHSNALQMGYAERIKKKSFLWTVVREPSQRMISHFFHFGVTRLNWEPTARNFKRWLLEPNNMADNYYLRKLRVTKPNISVQNSTQEQHQHQQQQQSESSHHNEILVADTLVAQSWQALIDEYDFIAVTERMEESIVALQMILGLSTADVMYLSAKENGGYEGGGWNNTCLRIHRRNVTPGMEAFLGSPLWESYVKWDRLFYEAVNQSLDKTIQALGRKAFERNLQRFKQAQDVAHKQCRGKVRFPCSTARDGLPPLRMGESDCLWNDSACGMSCIDDVANQLGLWEAIS</sequence>
<gene>
    <name evidence="12" type="ORF">SEMRO_170_G075410.1</name>
</gene>
<keyword evidence="7" id="KW-0333">Golgi apparatus</keyword>
<evidence type="ECO:0000256" key="2">
    <source>
        <dbReference type="ARBA" id="ARBA00008124"/>
    </source>
</evidence>
<keyword evidence="9" id="KW-0325">Glycoprotein</keyword>
<keyword evidence="11" id="KW-0732">Signal</keyword>
<dbReference type="Pfam" id="PF03567">
    <property type="entry name" value="Sulfotransfer_2"/>
    <property type="match status" value="1"/>
</dbReference>
<keyword evidence="13" id="KW-1185">Reference proteome</keyword>
<proteinExistence type="inferred from homology"/>
<dbReference type="Proteomes" id="UP001153069">
    <property type="component" value="Unassembled WGS sequence"/>
</dbReference>
<keyword evidence="6" id="KW-1133">Transmembrane helix</keyword>
<evidence type="ECO:0000256" key="7">
    <source>
        <dbReference type="ARBA" id="ARBA00023034"/>
    </source>
</evidence>
<dbReference type="EMBL" id="CAICTM010000169">
    <property type="protein sequence ID" value="CAB9503582.1"/>
    <property type="molecule type" value="Genomic_DNA"/>
</dbReference>
<evidence type="ECO:0000256" key="6">
    <source>
        <dbReference type="ARBA" id="ARBA00022989"/>
    </source>
</evidence>